<evidence type="ECO:0000313" key="1">
    <source>
        <dbReference type="EMBL" id="KAL0319711.1"/>
    </source>
</evidence>
<reference evidence="1" key="2">
    <citation type="journal article" date="2024" name="Plant">
        <title>Genomic evolution and insights into agronomic trait innovations of Sesamum species.</title>
        <authorList>
            <person name="Miao H."/>
            <person name="Wang L."/>
            <person name="Qu L."/>
            <person name="Liu H."/>
            <person name="Sun Y."/>
            <person name="Le M."/>
            <person name="Wang Q."/>
            <person name="Wei S."/>
            <person name="Zheng Y."/>
            <person name="Lin W."/>
            <person name="Duan Y."/>
            <person name="Cao H."/>
            <person name="Xiong S."/>
            <person name="Wang X."/>
            <person name="Wei L."/>
            <person name="Li C."/>
            <person name="Ma Q."/>
            <person name="Ju M."/>
            <person name="Zhao R."/>
            <person name="Li G."/>
            <person name="Mu C."/>
            <person name="Tian Q."/>
            <person name="Mei H."/>
            <person name="Zhang T."/>
            <person name="Gao T."/>
            <person name="Zhang H."/>
        </authorList>
    </citation>
    <scope>NUCLEOTIDE SEQUENCE</scope>
    <source>
        <strain evidence="1">G02</strain>
    </source>
</reference>
<proteinExistence type="predicted"/>
<dbReference type="EMBL" id="JACGWJ010000024">
    <property type="protein sequence ID" value="KAL0319711.1"/>
    <property type="molecule type" value="Genomic_DNA"/>
</dbReference>
<protein>
    <submittedName>
        <fullName evidence="1">Uncharacterized protein</fullName>
    </submittedName>
</protein>
<dbReference type="AlphaFoldDB" id="A0AAW2LL32"/>
<organism evidence="1">
    <name type="scientific">Sesamum radiatum</name>
    <name type="common">Black benniseed</name>
    <dbReference type="NCBI Taxonomy" id="300843"/>
    <lineage>
        <taxon>Eukaryota</taxon>
        <taxon>Viridiplantae</taxon>
        <taxon>Streptophyta</taxon>
        <taxon>Embryophyta</taxon>
        <taxon>Tracheophyta</taxon>
        <taxon>Spermatophyta</taxon>
        <taxon>Magnoliopsida</taxon>
        <taxon>eudicotyledons</taxon>
        <taxon>Gunneridae</taxon>
        <taxon>Pentapetalae</taxon>
        <taxon>asterids</taxon>
        <taxon>lamiids</taxon>
        <taxon>Lamiales</taxon>
        <taxon>Pedaliaceae</taxon>
        <taxon>Sesamum</taxon>
    </lineage>
</organism>
<name>A0AAW2LL32_SESRA</name>
<gene>
    <name evidence="1" type="ORF">Sradi_5232600</name>
</gene>
<comment type="caution">
    <text evidence="1">The sequence shown here is derived from an EMBL/GenBank/DDBJ whole genome shotgun (WGS) entry which is preliminary data.</text>
</comment>
<reference evidence="1" key="1">
    <citation type="submission" date="2020-06" db="EMBL/GenBank/DDBJ databases">
        <authorList>
            <person name="Li T."/>
            <person name="Hu X."/>
            <person name="Zhang T."/>
            <person name="Song X."/>
            <person name="Zhang H."/>
            <person name="Dai N."/>
            <person name="Sheng W."/>
            <person name="Hou X."/>
            <person name="Wei L."/>
        </authorList>
    </citation>
    <scope>NUCLEOTIDE SEQUENCE</scope>
    <source>
        <strain evidence="1">G02</strain>
        <tissue evidence="1">Leaf</tissue>
    </source>
</reference>
<sequence>MDDYESGVEIGSCTPADVLDAQCFSSSSSENKRMSAIGNGDIRGLKRRKTSELAADM</sequence>
<accession>A0AAW2LL32</accession>